<organism evidence="3 4">
    <name type="scientific">Armatimonas rosea</name>
    <dbReference type="NCBI Taxonomy" id="685828"/>
    <lineage>
        <taxon>Bacteria</taxon>
        <taxon>Bacillati</taxon>
        <taxon>Armatimonadota</taxon>
        <taxon>Armatimonadia</taxon>
        <taxon>Armatimonadales</taxon>
        <taxon>Armatimonadaceae</taxon>
        <taxon>Armatimonas</taxon>
    </lineage>
</organism>
<dbReference type="PANTHER" id="PTHR10937:SF8">
    <property type="entry name" value="AMINOTRANSFERASE-RELATED"/>
    <property type="match status" value="1"/>
</dbReference>
<evidence type="ECO:0000256" key="1">
    <source>
        <dbReference type="ARBA" id="ARBA00022737"/>
    </source>
</evidence>
<dbReference type="InterPro" id="IPR035490">
    <property type="entry name" value="GlmS/FrlB_SIS"/>
</dbReference>
<evidence type="ECO:0000313" key="4">
    <source>
        <dbReference type="Proteomes" id="UP000520814"/>
    </source>
</evidence>
<evidence type="ECO:0000313" key="3">
    <source>
        <dbReference type="EMBL" id="MBB6050968.1"/>
    </source>
</evidence>
<dbReference type="Proteomes" id="UP000520814">
    <property type="component" value="Unassembled WGS sequence"/>
</dbReference>
<keyword evidence="4" id="KW-1185">Reference proteome</keyword>
<dbReference type="Gene3D" id="3.40.50.10490">
    <property type="entry name" value="Glucose-6-phosphate isomerase like protein, domain 1"/>
    <property type="match status" value="2"/>
</dbReference>
<dbReference type="InterPro" id="IPR035466">
    <property type="entry name" value="GlmS/AgaS_SIS"/>
</dbReference>
<dbReference type="PROSITE" id="PS51464">
    <property type="entry name" value="SIS"/>
    <property type="match status" value="2"/>
</dbReference>
<evidence type="ECO:0000259" key="2">
    <source>
        <dbReference type="PROSITE" id="PS51464"/>
    </source>
</evidence>
<dbReference type="CDD" id="cd05008">
    <property type="entry name" value="SIS_GlmS_GlmD_1"/>
    <property type="match status" value="1"/>
</dbReference>
<dbReference type="GO" id="GO:0097367">
    <property type="term" value="F:carbohydrate derivative binding"/>
    <property type="evidence" value="ECO:0007669"/>
    <property type="project" value="InterPro"/>
</dbReference>
<dbReference type="GO" id="GO:1901135">
    <property type="term" value="P:carbohydrate derivative metabolic process"/>
    <property type="evidence" value="ECO:0007669"/>
    <property type="project" value="InterPro"/>
</dbReference>
<gene>
    <name evidence="3" type="ORF">HNQ39_002759</name>
</gene>
<keyword evidence="1" id="KW-0677">Repeat</keyword>
<keyword evidence="3" id="KW-0808">Transferase</keyword>
<dbReference type="CDD" id="cd05009">
    <property type="entry name" value="SIS_GlmS_GlmD_2"/>
    <property type="match status" value="1"/>
</dbReference>
<dbReference type="InterPro" id="IPR001347">
    <property type="entry name" value="SIS_dom"/>
</dbReference>
<accession>A0A7W9SRY1</accession>
<dbReference type="Pfam" id="PF01380">
    <property type="entry name" value="SIS"/>
    <property type="match status" value="2"/>
</dbReference>
<sequence>MSILLSEINEQPVAMERALAGGKDAIAELVAQIKKREVRYVILAARGTSDNAATYAKYLLQLTVGIPCGLAAPSVHTLYEAEVNYKDALVIGVSQSGAGDDINEVMVQAKKSGALTAAITNTEGSRLSEIAEHVLFCNAGLERAVAATKTYTTTLALFAKLAARWAGDTALAETLWRVPDALRTELHRLSGRAETVAHSLTHAERILAVARGLHLCTAIESSLKIAETTHTTTQAFSSADLLHGPIASVPANTPCLLLLPNGKTKPMMLEVAAKLEGRGARVLTVSTDADAALPLTDTGTELLAPLVDILPAQLLAYHLTVARGLDPDNPSGLTKVTVTR</sequence>
<reference evidence="3 4" key="1">
    <citation type="submission" date="2020-08" db="EMBL/GenBank/DDBJ databases">
        <title>Genomic Encyclopedia of Type Strains, Phase IV (KMG-IV): sequencing the most valuable type-strain genomes for metagenomic binning, comparative biology and taxonomic classification.</title>
        <authorList>
            <person name="Goeker M."/>
        </authorList>
    </citation>
    <scope>NUCLEOTIDE SEQUENCE [LARGE SCALE GENOMIC DNA]</scope>
    <source>
        <strain evidence="3 4">DSM 23562</strain>
    </source>
</reference>
<feature type="domain" description="SIS" evidence="2">
    <location>
        <begin position="196"/>
        <end position="330"/>
    </location>
</feature>
<comment type="caution">
    <text evidence="3">The sequence shown here is derived from an EMBL/GenBank/DDBJ whole genome shotgun (WGS) entry which is preliminary data.</text>
</comment>
<proteinExistence type="predicted"/>
<dbReference type="SUPFAM" id="SSF53697">
    <property type="entry name" value="SIS domain"/>
    <property type="match status" value="1"/>
</dbReference>
<protein>
    <submittedName>
        <fullName evidence="3">Glucosamine--fructose-6-phosphate aminotransferase (Isomerizing)</fullName>
        <ecNumber evidence="3">2.6.1.16</ecNumber>
    </submittedName>
</protein>
<feature type="domain" description="SIS" evidence="2">
    <location>
        <begin position="29"/>
        <end position="171"/>
    </location>
</feature>
<dbReference type="EMBL" id="JACHGW010000002">
    <property type="protein sequence ID" value="MBB6050968.1"/>
    <property type="molecule type" value="Genomic_DNA"/>
</dbReference>
<name>A0A7W9SRY1_ARMRO</name>
<keyword evidence="3" id="KW-0032">Aminotransferase</keyword>
<dbReference type="GO" id="GO:0004360">
    <property type="term" value="F:glutamine-fructose-6-phosphate transaminase (isomerizing) activity"/>
    <property type="evidence" value="ECO:0007669"/>
    <property type="project" value="UniProtKB-EC"/>
</dbReference>
<dbReference type="EC" id="2.6.1.16" evidence="3"/>
<dbReference type="InterPro" id="IPR046348">
    <property type="entry name" value="SIS_dom_sf"/>
</dbReference>
<dbReference type="AlphaFoldDB" id="A0A7W9SRY1"/>
<dbReference type="PANTHER" id="PTHR10937">
    <property type="entry name" value="GLUCOSAMINE--FRUCTOSE-6-PHOSPHATE AMINOTRANSFERASE, ISOMERIZING"/>
    <property type="match status" value="1"/>
</dbReference>
<dbReference type="RefSeq" id="WP_184196898.1">
    <property type="nucleotide sequence ID" value="NZ_JACHGW010000002.1"/>
</dbReference>